<comment type="similarity">
    <text evidence="3">Belongs to the RxLR effector family.</text>
</comment>
<gene>
    <name evidence="9" type="ORF">GN958_ATG16056</name>
</gene>
<comment type="caution">
    <text evidence="9">The sequence shown here is derived from an EMBL/GenBank/DDBJ whole genome shotgun (WGS) entry which is preliminary data.</text>
</comment>
<feature type="chain" id="PRO_5035800281" description="RxLR effector PexRD54 WY domain-containing protein" evidence="7">
    <location>
        <begin position="24"/>
        <end position="409"/>
    </location>
</feature>
<reference evidence="9" key="1">
    <citation type="submission" date="2020-03" db="EMBL/GenBank/DDBJ databases">
        <title>Hybrid Assembly of Korean Phytophthora infestans isolates.</title>
        <authorList>
            <person name="Prokchorchik M."/>
            <person name="Lee Y."/>
            <person name="Seo J."/>
            <person name="Cho J.-H."/>
            <person name="Park Y.-E."/>
            <person name="Jang D.-C."/>
            <person name="Im J.-S."/>
            <person name="Choi J.-G."/>
            <person name="Park H.-J."/>
            <person name="Lee G.-B."/>
            <person name="Lee Y.-G."/>
            <person name="Hong S.-Y."/>
            <person name="Cho K."/>
            <person name="Sohn K.H."/>
        </authorList>
    </citation>
    <scope>NUCLEOTIDE SEQUENCE</scope>
    <source>
        <strain evidence="9">KR_2_A2</strain>
    </source>
</reference>
<evidence type="ECO:0000259" key="8">
    <source>
        <dbReference type="Pfam" id="PF22748"/>
    </source>
</evidence>
<evidence type="ECO:0000256" key="2">
    <source>
        <dbReference type="ARBA" id="ARBA00004613"/>
    </source>
</evidence>
<feature type="domain" description="RxLR effector PexRD54 WY" evidence="8">
    <location>
        <begin position="86"/>
        <end position="124"/>
    </location>
</feature>
<sequence length="409" mass="46723">MRFYFILLLVGSVLCALLAHGAALVEIGEVKTSSGFESLGRSSPLAKRESPSTQVVTDQDAEERSSVVADLVRLVGVKLSDKVRARYWLWRGKSSEDVFKRLKLDGGLEKLMENPKFFSWMTYINMYNKKNPDKKMAMTDVLTKTYGDLALSRMLESVLNARRSSQKSRKLMKVAATLALQQRQGWERTGKSTDEIFVLLKLNTAGNDLFHAPELSSWYKYVVRLEKDNAKTVMAAVLTSHYDDAALSKLFREANPPVRRMRFVRLWLETAVAKSRPRKTLSQEEYFKALKLDAGVDTLLTSPNLAKWVAYMRKLSAETPGKSTPMIKTFTNFYGDEALAKMLEAARQVPKTAKVATLFQTAQFSQWLREGKEPTVIWKMLKMDKATWTTNPDAQVWYRYNDFYKARKL</sequence>
<evidence type="ECO:0000256" key="6">
    <source>
        <dbReference type="ARBA" id="ARBA00023026"/>
    </source>
</evidence>
<keyword evidence="6" id="KW-0843">Virulence</keyword>
<dbReference type="GO" id="GO:0005576">
    <property type="term" value="C:extracellular region"/>
    <property type="evidence" value="ECO:0007669"/>
    <property type="project" value="UniProtKB-SubCell"/>
</dbReference>
<evidence type="ECO:0000313" key="9">
    <source>
        <dbReference type="EMBL" id="KAF4134800.1"/>
    </source>
</evidence>
<evidence type="ECO:0000256" key="5">
    <source>
        <dbReference type="ARBA" id="ARBA00022729"/>
    </source>
</evidence>
<dbReference type="Pfam" id="PF22748">
    <property type="entry name" value="PexRD54_WY"/>
    <property type="match status" value="1"/>
</dbReference>
<evidence type="ECO:0000313" key="10">
    <source>
        <dbReference type="Proteomes" id="UP000704712"/>
    </source>
</evidence>
<proteinExistence type="inferred from homology"/>
<dbReference type="InterPro" id="IPR054463">
    <property type="entry name" value="PexRD54_WY"/>
</dbReference>
<evidence type="ECO:0000256" key="1">
    <source>
        <dbReference type="ARBA" id="ARBA00004340"/>
    </source>
</evidence>
<accession>A0A8S9U2G1</accession>
<dbReference type="GO" id="GO:0043657">
    <property type="term" value="C:host cell"/>
    <property type="evidence" value="ECO:0007669"/>
    <property type="project" value="UniProtKB-SubCell"/>
</dbReference>
<comment type="subcellular location">
    <subcellularLocation>
        <location evidence="1">Host cell</location>
    </subcellularLocation>
    <subcellularLocation>
        <location evidence="2">Secreted</location>
    </subcellularLocation>
</comment>
<evidence type="ECO:0000256" key="4">
    <source>
        <dbReference type="ARBA" id="ARBA00022525"/>
    </source>
</evidence>
<organism evidence="9 10">
    <name type="scientific">Phytophthora infestans</name>
    <name type="common">Potato late blight agent</name>
    <name type="synonym">Botrytis infestans</name>
    <dbReference type="NCBI Taxonomy" id="4787"/>
    <lineage>
        <taxon>Eukaryota</taxon>
        <taxon>Sar</taxon>
        <taxon>Stramenopiles</taxon>
        <taxon>Oomycota</taxon>
        <taxon>Peronosporomycetes</taxon>
        <taxon>Peronosporales</taxon>
        <taxon>Peronosporaceae</taxon>
        <taxon>Phytophthora</taxon>
    </lineage>
</organism>
<dbReference type="EMBL" id="JAACNO010002256">
    <property type="protein sequence ID" value="KAF4134800.1"/>
    <property type="molecule type" value="Genomic_DNA"/>
</dbReference>
<evidence type="ECO:0000256" key="3">
    <source>
        <dbReference type="ARBA" id="ARBA00010400"/>
    </source>
</evidence>
<feature type="signal peptide" evidence="7">
    <location>
        <begin position="1"/>
        <end position="23"/>
    </location>
</feature>
<keyword evidence="4" id="KW-0964">Secreted</keyword>
<evidence type="ECO:0000256" key="7">
    <source>
        <dbReference type="SAM" id="SignalP"/>
    </source>
</evidence>
<dbReference type="Proteomes" id="UP000704712">
    <property type="component" value="Unassembled WGS sequence"/>
</dbReference>
<keyword evidence="5 7" id="KW-0732">Signal</keyword>
<protein>
    <recommendedName>
        <fullName evidence="8">RxLR effector PexRD54 WY domain-containing protein</fullName>
    </recommendedName>
</protein>
<name>A0A8S9U2G1_PHYIN</name>
<dbReference type="AlphaFoldDB" id="A0A8S9U2G1"/>